<gene>
    <name evidence="1" type="ORF">Fi14EGH31_15420</name>
    <name evidence="2" type="ORF">LJD74_03410</name>
    <name evidence="3" type="ORF">NE542_01285</name>
</gene>
<evidence type="ECO:0000313" key="3">
    <source>
        <dbReference type="EMBL" id="MCQ5060477.1"/>
    </source>
</evidence>
<sequence length="72" mass="8600">MTIFLTFVDYTLFMKVKLIECTHELDLQDEINDFLKLGYHIIRMHYCVAMCFSSELEYSFSCLIEYDDKGPK</sequence>
<dbReference type="EMBL" id="JAJDKQ010000004">
    <property type="protein sequence ID" value="MCB8561060.1"/>
    <property type="molecule type" value="Genomic_DNA"/>
</dbReference>
<reference evidence="3" key="4">
    <citation type="submission" date="2022-06" db="EMBL/GenBank/DDBJ databases">
        <title>Isolation of gut microbiota from human fecal samples.</title>
        <authorList>
            <person name="Pamer E.G."/>
            <person name="Barat B."/>
            <person name="Waligurski E."/>
            <person name="Medina S."/>
            <person name="Paddock L."/>
            <person name="Mostad J."/>
        </authorList>
    </citation>
    <scope>NUCLEOTIDE SEQUENCE</scope>
    <source>
        <strain evidence="3">DFI.6.24</strain>
    </source>
</reference>
<evidence type="ECO:0000313" key="4">
    <source>
        <dbReference type="Proteomes" id="UP000593842"/>
    </source>
</evidence>
<dbReference type="EMBL" id="AP024085">
    <property type="protein sequence ID" value="BCL57830.1"/>
    <property type="molecule type" value="Genomic_DNA"/>
</dbReference>
<reference evidence="2" key="3">
    <citation type="submission" date="2021-10" db="EMBL/GenBank/DDBJ databases">
        <title>Collection of gut derived symbiotic bacterial strains cultured from healthy donors.</title>
        <authorList>
            <person name="Lin H."/>
            <person name="Littmann E."/>
            <person name="Kohout C."/>
            <person name="Pamer E.G."/>
        </authorList>
    </citation>
    <scope>NUCLEOTIDE SEQUENCE</scope>
    <source>
        <strain evidence="2">DFI.5.2</strain>
    </source>
</reference>
<name>A0A7I8E213_9FIRM</name>
<dbReference type="InterPro" id="IPR020296">
    <property type="entry name" value="Spore_Cse60"/>
</dbReference>
<accession>A0A7I8E213</accession>
<dbReference type="Pfam" id="PF10957">
    <property type="entry name" value="Spore_Cse60"/>
    <property type="match status" value="1"/>
</dbReference>
<dbReference type="GeneID" id="70579973"/>
<dbReference type="Proteomes" id="UP000593842">
    <property type="component" value="Chromosome"/>
</dbReference>
<dbReference type="EMBL" id="JANGBO010000001">
    <property type="protein sequence ID" value="MCQ5060477.1"/>
    <property type="molecule type" value="Genomic_DNA"/>
</dbReference>
<evidence type="ECO:0000313" key="1">
    <source>
        <dbReference type="EMBL" id="BCL57830.1"/>
    </source>
</evidence>
<dbReference type="Proteomes" id="UP001204814">
    <property type="component" value="Unassembled WGS sequence"/>
</dbReference>
<reference evidence="1" key="1">
    <citation type="journal article" date="2020" name="Microbiol. Resour. Announc.">
        <title>Complete Genome Sequence of Faecalibacillus intestinalis JCM 34082, Isolated from Feces from a Healthy Japanese Female.</title>
        <authorList>
            <person name="Sakamoto M."/>
            <person name="Ikeyama N."/>
            <person name="Toyoda A."/>
            <person name="Murakami T."/>
            <person name="Mori H."/>
            <person name="Ohkuma M."/>
        </authorList>
    </citation>
    <scope>NUCLEOTIDE SEQUENCE</scope>
    <source>
        <strain evidence="1">14EGH31</strain>
    </source>
</reference>
<reference evidence="4" key="2">
    <citation type="submission" date="2020-09" db="EMBL/GenBank/DDBJ databases">
        <title>Complete genome sequencing of Faecalibacillus intestinalis strain 14EGH31.</title>
        <authorList>
            <person name="Sakamoto M."/>
            <person name="Murakami T."/>
            <person name="Mori H."/>
        </authorList>
    </citation>
    <scope>NUCLEOTIDE SEQUENCE [LARGE SCALE GENOMIC DNA]</scope>
    <source>
        <strain evidence="4">14EGH31</strain>
    </source>
</reference>
<dbReference type="KEGG" id="fit:Fi14EGH31_15420"/>
<dbReference type="Proteomes" id="UP001197827">
    <property type="component" value="Unassembled WGS sequence"/>
</dbReference>
<evidence type="ECO:0000313" key="2">
    <source>
        <dbReference type="EMBL" id="MCB8561060.1"/>
    </source>
</evidence>
<protein>
    <submittedName>
        <fullName evidence="2">Sporulation protein Cse60</fullName>
    </submittedName>
</protein>
<proteinExistence type="predicted"/>
<dbReference type="AlphaFoldDB" id="A0A7I8E213"/>
<organism evidence="1 4">
    <name type="scientific">Faecalibacillus intestinalis</name>
    <dbReference type="NCBI Taxonomy" id="1982626"/>
    <lineage>
        <taxon>Bacteria</taxon>
        <taxon>Bacillati</taxon>
        <taxon>Bacillota</taxon>
        <taxon>Erysipelotrichia</taxon>
        <taxon>Erysipelotrichales</taxon>
        <taxon>Coprobacillaceae</taxon>
        <taxon>Faecalibacillus</taxon>
    </lineage>
</organism>
<dbReference type="RefSeq" id="WP_022001539.1">
    <property type="nucleotide sequence ID" value="NZ_AP024085.1"/>
</dbReference>